<evidence type="ECO:0000313" key="3">
    <source>
        <dbReference type="Proteomes" id="UP001431776"/>
    </source>
</evidence>
<accession>A0AAW6U084</accession>
<dbReference type="PANTHER" id="PTHR43818:SF5">
    <property type="entry name" value="OXIDOREDUCTASE FAMILY PROTEIN"/>
    <property type="match status" value="1"/>
</dbReference>
<dbReference type="Gene3D" id="3.30.360.10">
    <property type="entry name" value="Dihydrodipicolinate Reductase, domain 2"/>
    <property type="match status" value="1"/>
</dbReference>
<dbReference type="SUPFAM" id="SSF55347">
    <property type="entry name" value="Glyceraldehyde-3-phosphate dehydrogenase-like, C-terminal domain"/>
    <property type="match status" value="1"/>
</dbReference>
<dbReference type="InterPro" id="IPR036291">
    <property type="entry name" value="NAD(P)-bd_dom_sf"/>
</dbReference>
<evidence type="ECO:0008006" key="4">
    <source>
        <dbReference type="Google" id="ProtNLM"/>
    </source>
</evidence>
<sequence>MKSPAQSHGLTSLQTENKRSSRRQFLAESSRVVAGSVLGGAALSRAYAGEDNTIRLALIGCGGRGSGAAANALSSQTGPTKLVAMADVFEDRLTRSHKALREQFGERVDAPEDRCFVGFGAYRKAIDCLRPGDVMIQATHAAFRPTHVAYAVEKGVNVFMEKSFAPDPGGTHEILRLGAEAEKKNLKIGCGLMCRHSSARQALIEKIRDGAMGEITLIRAYRMDPGARLGPFKGGENELLWQLRRPYFFLWTSSAWFIEMMIHQVDECCWIKDAWPVSAEGLGGCEPRSNDCSQNVHTYAIEYTFPDGTKAFVNSRNQQHCRNEFATFAHGTKCAAQFSGNVHAPTVQIYKNQRIARDNIAWRPENEKVSPYQAEWDTLLDAIRRDKPHNEVKRAAYTNLASIMGRAAIHTGQVITWDQMMASNFKFCENVNFTIDSPAPVRADAEGRYPVPIPGQWSEI</sequence>
<name>A0AAW6U084_9BACT</name>
<dbReference type="EMBL" id="JASCXX010000018">
    <property type="protein sequence ID" value="MDI6450245.1"/>
    <property type="molecule type" value="Genomic_DNA"/>
</dbReference>
<protein>
    <recommendedName>
        <fullName evidence="4">Gfo/Idh/MocA family oxidoreductase</fullName>
    </recommendedName>
</protein>
<comment type="caution">
    <text evidence="2">The sequence shown here is derived from an EMBL/GenBank/DDBJ whole genome shotgun (WGS) entry which is preliminary data.</text>
</comment>
<evidence type="ECO:0000313" key="2">
    <source>
        <dbReference type="EMBL" id="MDI6450245.1"/>
    </source>
</evidence>
<feature type="compositionally biased region" description="Polar residues" evidence="1">
    <location>
        <begin position="1"/>
        <end position="15"/>
    </location>
</feature>
<gene>
    <name evidence="2" type="ORF">QJ522_14390</name>
</gene>
<dbReference type="Proteomes" id="UP001431776">
    <property type="component" value="Unassembled WGS sequence"/>
</dbReference>
<dbReference type="SUPFAM" id="SSF51735">
    <property type="entry name" value="NAD(P)-binding Rossmann-fold domains"/>
    <property type="match status" value="1"/>
</dbReference>
<dbReference type="PANTHER" id="PTHR43818">
    <property type="entry name" value="BCDNA.GH03377"/>
    <property type="match status" value="1"/>
</dbReference>
<proteinExistence type="predicted"/>
<keyword evidence="3" id="KW-1185">Reference proteome</keyword>
<organism evidence="2 3">
    <name type="scientific">Anaerobaca lacustris</name>
    <dbReference type="NCBI Taxonomy" id="3044600"/>
    <lineage>
        <taxon>Bacteria</taxon>
        <taxon>Pseudomonadati</taxon>
        <taxon>Planctomycetota</taxon>
        <taxon>Phycisphaerae</taxon>
        <taxon>Sedimentisphaerales</taxon>
        <taxon>Anaerobacaceae</taxon>
        <taxon>Anaerobaca</taxon>
    </lineage>
</organism>
<feature type="region of interest" description="Disordered" evidence="1">
    <location>
        <begin position="1"/>
        <end position="21"/>
    </location>
</feature>
<dbReference type="RefSeq" id="WP_349245655.1">
    <property type="nucleotide sequence ID" value="NZ_JASCXX010000018.1"/>
</dbReference>
<dbReference type="Gene3D" id="3.40.50.720">
    <property type="entry name" value="NAD(P)-binding Rossmann-like Domain"/>
    <property type="match status" value="1"/>
</dbReference>
<dbReference type="InterPro" id="IPR050463">
    <property type="entry name" value="Gfo/Idh/MocA_oxidrdct_glycsds"/>
</dbReference>
<evidence type="ECO:0000256" key="1">
    <source>
        <dbReference type="SAM" id="MobiDB-lite"/>
    </source>
</evidence>
<dbReference type="InterPro" id="IPR006311">
    <property type="entry name" value="TAT_signal"/>
</dbReference>
<reference evidence="2" key="1">
    <citation type="submission" date="2023-05" db="EMBL/GenBank/DDBJ databases">
        <title>Anaerotaeda fermentans gen. nov., sp. nov., a novel anaerobic planctomycete of the new family within the order Sedimentisphaerales isolated from Taman Peninsula, Russia.</title>
        <authorList>
            <person name="Khomyakova M.A."/>
            <person name="Merkel A.Y."/>
            <person name="Slobodkin A.I."/>
        </authorList>
    </citation>
    <scope>NUCLEOTIDE SEQUENCE</scope>
    <source>
        <strain evidence="2">M17dextr</strain>
    </source>
</reference>
<dbReference type="PROSITE" id="PS51318">
    <property type="entry name" value="TAT"/>
    <property type="match status" value="1"/>
</dbReference>
<dbReference type="AlphaFoldDB" id="A0AAW6U084"/>